<dbReference type="InterPro" id="IPR006121">
    <property type="entry name" value="HMA_dom"/>
</dbReference>
<evidence type="ECO:0000259" key="1">
    <source>
        <dbReference type="PROSITE" id="PS50846"/>
    </source>
</evidence>
<dbReference type="Proteomes" id="UP000262371">
    <property type="component" value="Unassembled WGS sequence"/>
</dbReference>
<dbReference type="Gene3D" id="3.30.70.100">
    <property type="match status" value="1"/>
</dbReference>
<dbReference type="PROSITE" id="PS50846">
    <property type="entry name" value="HMA_2"/>
    <property type="match status" value="1"/>
</dbReference>
<evidence type="ECO:0000313" key="3">
    <source>
        <dbReference type="Proteomes" id="UP000262371"/>
    </source>
</evidence>
<gene>
    <name evidence="2" type="ORF">DY926_10805</name>
</gene>
<protein>
    <submittedName>
        <fullName evidence="2">Copper chaperone</fullName>
    </submittedName>
</protein>
<comment type="caution">
    <text evidence="2">The sequence shown here is derived from an EMBL/GenBank/DDBJ whole genome shotgun (WGS) entry which is preliminary data.</text>
</comment>
<dbReference type="CDD" id="cd00371">
    <property type="entry name" value="HMA"/>
    <property type="match status" value="1"/>
</dbReference>
<dbReference type="InterPro" id="IPR036163">
    <property type="entry name" value="HMA_dom_sf"/>
</dbReference>
<keyword evidence="3" id="KW-1185">Reference proteome</keyword>
<sequence length="58" mass="5838">MSCGGCSGKLKAALEAVPGVSAVDVVLEGGKVTVQYDPATVDVPRLVSTVEDTGFDVV</sequence>
<organism evidence="2 3">
    <name type="scientific">Komagataeibacter melaceti</name>
    <dbReference type="NCBI Taxonomy" id="2766577"/>
    <lineage>
        <taxon>Bacteria</taxon>
        <taxon>Pseudomonadati</taxon>
        <taxon>Pseudomonadota</taxon>
        <taxon>Alphaproteobacteria</taxon>
        <taxon>Acetobacterales</taxon>
        <taxon>Acetobacteraceae</taxon>
        <taxon>Komagataeibacter</taxon>
    </lineage>
</organism>
<name>A0A371YZA3_9PROT</name>
<dbReference type="AlphaFoldDB" id="A0A371YZA3"/>
<dbReference type="EMBL" id="QUWV01000089">
    <property type="protein sequence ID" value="RFD19553.1"/>
    <property type="molecule type" value="Genomic_DNA"/>
</dbReference>
<reference evidence="2 3" key="1">
    <citation type="submission" date="2018-08" db="EMBL/GenBank/DDBJ databases">
        <title>Komagataeibacter sp. AV 382.</title>
        <authorList>
            <person name="Skraban J."/>
            <person name="Trcek J."/>
        </authorList>
    </citation>
    <scope>NUCLEOTIDE SEQUENCE [LARGE SCALE GENOMIC DNA]</scope>
    <source>
        <strain evidence="2 3">AV 382</strain>
    </source>
</reference>
<dbReference type="Pfam" id="PF00403">
    <property type="entry name" value="HMA"/>
    <property type="match status" value="1"/>
</dbReference>
<proteinExistence type="predicted"/>
<feature type="domain" description="HMA" evidence="1">
    <location>
        <begin position="1"/>
        <end position="58"/>
    </location>
</feature>
<accession>A0A371YZA3</accession>
<dbReference type="OrthoDB" id="9814359at2"/>
<dbReference type="SUPFAM" id="SSF55008">
    <property type="entry name" value="HMA, heavy metal-associated domain"/>
    <property type="match status" value="1"/>
</dbReference>
<dbReference type="GO" id="GO:0046872">
    <property type="term" value="F:metal ion binding"/>
    <property type="evidence" value="ECO:0007669"/>
    <property type="project" value="InterPro"/>
</dbReference>
<evidence type="ECO:0000313" key="2">
    <source>
        <dbReference type="EMBL" id="RFD19553.1"/>
    </source>
</evidence>